<dbReference type="SMART" id="SM00317">
    <property type="entry name" value="SET"/>
    <property type="match status" value="1"/>
</dbReference>
<feature type="region of interest" description="Disordered" evidence="7">
    <location>
        <begin position="127"/>
        <end position="200"/>
    </location>
</feature>
<sequence length="881" mass="99191">MSRDSERRTNRHAPKSPTSCDVDAPPTIRRDSSLSPIDGSSLLKCLMAPTRKPAASVAKNGSLKTNGSSSQPTNGSAAFSGRVENVVKDAFDKVKSRRASKREKLVWSVIEESIDNVVMRSLAEYKQTSGQSNDLQKEDYHSSNGKGKKRKKMKHERNDGELSSSTKRARTYSHNEEIGSNSFGTNGHQKSPKNVESTAAASTHKMVFPRLPSNNCSSHPLLDSSFCAQIPIDVPSSTSEPNNLATDKKHIISIKTHDPNSRTEASSRHQPLFIEGTHQPRPTQSSVIFLKSFFSAEDERNLAHVPYFGEEKNEDFDWDLFDVKERMRLFEYGPPYCEKETIQTIDEVLKLVAEKEPTWFHKNAVYDLTSDGEDEVMKMPSSTHTIQQVHTILAALSNVSVKRVLERHVVCFTRTDHDSKPRAKKNETNHDNPGSPSRTQRKSFNTKGDPSCYQEVIDSYRDLFCRVCFTYDCQVHGNIPKTNLQLLGELAVTKAHEGHWKELDKDLETNELELSKLKASTNMGGENAPINLLSKEKKAILERLFVIFGGDVNMIARSLDESTNSVSTVISEKKFALQPHQFVSLVDTSRKKKGRELSHSMKNYNPKWLSNIQGCEIHPAFMPCDHVEPCSEHTCSCVKNKFFCNKACAWGSKSKNFFRGCACKAGQCRSSSCPCWAANRECDPDLCRACGACTDPPQQLADKQRCRNDNVSMRRHAHLLLGESSINAAGWGLFTKHTLQKGSYVHEYVGEVISQEEAERRGIIYDRLNMSYLFNLSSDYTVDATRKGNKLRYANHSSNAPNCEAKMIRVNGDMRIGLFAKVDIDAQSELFFDYRYDETIDNELIIKPAHKFHWMKSPERKNSKKSAPDNISKKAAKKNAY</sequence>
<dbReference type="Pfam" id="PF00856">
    <property type="entry name" value="SET"/>
    <property type="match status" value="1"/>
</dbReference>
<protein>
    <recommendedName>
        <fullName evidence="12">[Histone H3]-lysine(27) N-trimethyltransferase</fullName>
    </recommendedName>
</protein>
<dbReference type="PROSITE" id="PS50280">
    <property type="entry name" value="SET"/>
    <property type="match status" value="1"/>
</dbReference>
<dbReference type="Gene3D" id="2.170.270.10">
    <property type="entry name" value="SET domain"/>
    <property type="match status" value="1"/>
</dbReference>
<dbReference type="InterPro" id="IPR041355">
    <property type="entry name" value="Pre-SET_CXC"/>
</dbReference>
<feature type="compositionally biased region" description="Basic residues" evidence="7">
    <location>
        <begin position="146"/>
        <end position="155"/>
    </location>
</feature>
<evidence type="ECO:0000256" key="2">
    <source>
        <dbReference type="ARBA" id="ARBA00022679"/>
    </source>
</evidence>
<dbReference type="InterPro" id="IPR033467">
    <property type="entry name" value="Tesmin/TSO1-like_CXC"/>
</dbReference>
<keyword evidence="5" id="KW-0804">Transcription</keyword>
<accession>A0ABD3N7U5</accession>
<dbReference type="GO" id="GO:0032259">
    <property type="term" value="P:methylation"/>
    <property type="evidence" value="ECO:0007669"/>
    <property type="project" value="UniProtKB-KW"/>
</dbReference>
<keyword evidence="11" id="KW-1185">Reference proteome</keyword>
<feature type="region of interest" description="Disordered" evidence="7">
    <location>
        <begin position="51"/>
        <end position="83"/>
    </location>
</feature>
<reference evidence="10 11" key="1">
    <citation type="submission" date="2024-10" db="EMBL/GenBank/DDBJ databases">
        <title>Updated reference genomes for cyclostephanoid diatoms.</title>
        <authorList>
            <person name="Roberts W.R."/>
            <person name="Alverson A.J."/>
        </authorList>
    </citation>
    <scope>NUCLEOTIDE SEQUENCE [LARGE SCALE GENOMIC DNA]</scope>
    <source>
        <strain evidence="10 11">AJA010-31</strain>
    </source>
</reference>
<dbReference type="PANTHER" id="PTHR45747:SF4">
    <property type="entry name" value="HISTONE-LYSINE N-METHYLTRANSFERASE E(Z)"/>
    <property type="match status" value="1"/>
</dbReference>
<dbReference type="PANTHER" id="PTHR45747">
    <property type="entry name" value="HISTONE-LYSINE N-METHYLTRANSFERASE E(Z)"/>
    <property type="match status" value="1"/>
</dbReference>
<feature type="region of interest" description="Disordered" evidence="7">
    <location>
        <begin position="1"/>
        <end position="39"/>
    </location>
</feature>
<organism evidence="10 11">
    <name type="scientific">Cyclotella atomus</name>
    <dbReference type="NCBI Taxonomy" id="382360"/>
    <lineage>
        <taxon>Eukaryota</taxon>
        <taxon>Sar</taxon>
        <taxon>Stramenopiles</taxon>
        <taxon>Ochrophyta</taxon>
        <taxon>Bacillariophyta</taxon>
        <taxon>Coscinodiscophyceae</taxon>
        <taxon>Thalassiosirophycidae</taxon>
        <taxon>Stephanodiscales</taxon>
        <taxon>Stephanodiscaceae</taxon>
        <taxon>Cyclotella</taxon>
    </lineage>
</organism>
<feature type="compositionally biased region" description="Polar residues" evidence="7">
    <location>
        <begin position="178"/>
        <end position="200"/>
    </location>
</feature>
<feature type="domain" description="SET" evidence="8">
    <location>
        <begin position="709"/>
        <end position="835"/>
    </location>
</feature>
<dbReference type="GO" id="GO:0140951">
    <property type="term" value="F:histone H3K27 trimethyltransferase activity"/>
    <property type="evidence" value="ECO:0007669"/>
    <property type="project" value="UniProtKB-EC"/>
</dbReference>
<evidence type="ECO:0000256" key="4">
    <source>
        <dbReference type="ARBA" id="ARBA00023015"/>
    </source>
</evidence>
<feature type="region of interest" description="Disordered" evidence="7">
    <location>
        <begin position="856"/>
        <end position="881"/>
    </location>
</feature>
<name>A0ABD3N7U5_9STRA</name>
<keyword evidence="4" id="KW-0805">Transcription regulation</keyword>
<feature type="region of interest" description="Disordered" evidence="7">
    <location>
        <begin position="416"/>
        <end position="450"/>
    </location>
</feature>
<keyword evidence="2" id="KW-0808">Transferase</keyword>
<evidence type="ECO:0008006" key="12">
    <source>
        <dbReference type="Google" id="ProtNLM"/>
    </source>
</evidence>
<dbReference type="SMART" id="SM01114">
    <property type="entry name" value="CXC"/>
    <property type="match status" value="1"/>
</dbReference>
<dbReference type="InterPro" id="IPR001214">
    <property type="entry name" value="SET_dom"/>
</dbReference>
<dbReference type="AlphaFoldDB" id="A0ABD3N7U5"/>
<gene>
    <name evidence="10" type="ORF">ACHAWO_008346</name>
</gene>
<dbReference type="InterPro" id="IPR045318">
    <property type="entry name" value="EZH1/2-like"/>
</dbReference>
<keyword evidence="3" id="KW-0949">S-adenosyl-L-methionine</keyword>
<evidence type="ECO:0000256" key="1">
    <source>
        <dbReference type="ARBA" id="ARBA00022603"/>
    </source>
</evidence>
<comment type="catalytic activity">
    <reaction evidence="6">
        <text>L-lysyl(27)-[histone H3] + 3 S-adenosyl-L-methionine = N(6),N(6),N(6)-trimethyl-L-lysyl(27)-[histone H3] + 3 S-adenosyl-L-homocysteine + 3 H(+)</text>
        <dbReference type="Rhea" id="RHEA:60292"/>
        <dbReference type="Rhea" id="RHEA-COMP:15535"/>
        <dbReference type="Rhea" id="RHEA-COMP:15548"/>
        <dbReference type="ChEBI" id="CHEBI:15378"/>
        <dbReference type="ChEBI" id="CHEBI:29969"/>
        <dbReference type="ChEBI" id="CHEBI:57856"/>
        <dbReference type="ChEBI" id="CHEBI:59789"/>
        <dbReference type="ChEBI" id="CHEBI:61961"/>
        <dbReference type="EC" id="2.1.1.356"/>
    </reaction>
</comment>
<dbReference type="Pfam" id="PF18264">
    <property type="entry name" value="preSET_CXC"/>
    <property type="match status" value="1"/>
</dbReference>
<evidence type="ECO:0000256" key="6">
    <source>
        <dbReference type="ARBA" id="ARBA00048568"/>
    </source>
</evidence>
<dbReference type="SUPFAM" id="SSF82199">
    <property type="entry name" value="SET domain"/>
    <property type="match status" value="1"/>
</dbReference>
<evidence type="ECO:0000313" key="10">
    <source>
        <dbReference type="EMBL" id="KAL3771704.1"/>
    </source>
</evidence>
<proteinExistence type="predicted"/>
<evidence type="ECO:0000256" key="5">
    <source>
        <dbReference type="ARBA" id="ARBA00023163"/>
    </source>
</evidence>
<dbReference type="InterPro" id="IPR026489">
    <property type="entry name" value="CXC_dom"/>
</dbReference>
<dbReference type="EMBL" id="JALLPJ020001282">
    <property type="protein sequence ID" value="KAL3771704.1"/>
    <property type="molecule type" value="Genomic_DNA"/>
</dbReference>
<evidence type="ECO:0000256" key="7">
    <source>
        <dbReference type="SAM" id="MobiDB-lite"/>
    </source>
</evidence>
<feature type="domain" description="CXC" evidence="9">
    <location>
        <begin position="589"/>
        <end position="707"/>
    </location>
</feature>
<comment type="caution">
    <text evidence="10">The sequence shown here is derived from an EMBL/GenBank/DDBJ whole genome shotgun (WGS) entry which is preliminary data.</text>
</comment>
<evidence type="ECO:0000313" key="11">
    <source>
        <dbReference type="Proteomes" id="UP001530400"/>
    </source>
</evidence>
<evidence type="ECO:0000259" key="8">
    <source>
        <dbReference type="PROSITE" id="PS50280"/>
    </source>
</evidence>
<dbReference type="PROSITE" id="PS51633">
    <property type="entry name" value="CXC"/>
    <property type="match status" value="1"/>
</dbReference>
<dbReference type="CDD" id="cd10519">
    <property type="entry name" value="SET_EZH"/>
    <property type="match status" value="1"/>
</dbReference>
<keyword evidence="1" id="KW-0489">Methyltransferase</keyword>
<feature type="compositionally biased region" description="Basic and acidic residues" evidence="7">
    <location>
        <begin position="416"/>
        <end position="430"/>
    </location>
</feature>
<evidence type="ECO:0000256" key="3">
    <source>
        <dbReference type="ARBA" id="ARBA00022691"/>
    </source>
</evidence>
<feature type="compositionally biased region" description="Polar residues" evidence="7">
    <location>
        <begin position="431"/>
        <end position="448"/>
    </location>
</feature>
<evidence type="ECO:0000259" key="9">
    <source>
        <dbReference type="PROSITE" id="PS51633"/>
    </source>
</evidence>
<feature type="compositionally biased region" description="Polar residues" evidence="7">
    <location>
        <begin position="62"/>
        <end position="77"/>
    </location>
</feature>
<dbReference type="InterPro" id="IPR046341">
    <property type="entry name" value="SET_dom_sf"/>
</dbReference>
<dbReference type="Proteomes" id="UP001530400">
    <property type="component" value="Unassembled WGS sequence"/>
</dbReference>